<organism evidence="2 3">
    <name type="scientific">Pseudoroseicyclus aestuarii</name>
    <dbReference type="NCBI Taxonomy" id="1795041"/>
    <lineage>
        <taxon>Bacteria</taxon>
        <taxon>Pseudomonadati</taxon>
        <taxon>Pseudomonadota</taxon>
        <taxon>Alphaproteobacteria</taxon>
        <taxon>Rhodobacterales</taxon>
        <taxon>Paracoccaceae</taxon>
        <taxon>Pseudoroseicyclus</taxon>
    </lineage>
</organism>
<dbReference type="InterPro" id="IPR029063">
    <property type="entry name" value="SAM-dependent_MTases_sf"/>
</dbReference>
<keyword evidence="3" id="KW-1185">Reference proteome</keyword>
<dbReference type="OrthoDB" id="9786494at2"/>
<evidence type="ECO:0000313" key="3">
    <source>
        <dbReference type="Proteomes" id="UP000248311"/>
    </source>
</evidence>
<reference evidence="2 3" key="1">
    <citation type="submission" date="2018-06" db="EMBL/GenBank/DDBJ databases">
        <title>Genomic Encyclopedia of Type Strains, Phase III (KMG-III): the genomes of soil and plant-associated and newly described type strains.</title>
        <authorList>
            <person name="Whitman W."/>
        </authorList>
    </citation>
    <scope>NUCLEOTIDE SEQUENCE [LARGE SCALE GENOMIC DNA]</scope>
    <source>
        <strain evidence="2 3">CECT 9025</strain>
    </source>
</reference>
<dbReference type="PANTHER" id="PTHR39963:SF1">
    <property type="entry name" value="MNMC-LIKE METHYLTRANSFERASE DOMAIN-CONTAINING PROTEIN"/>
    <property type="match status" value="1"/>
</dbReference>
<dbReference type="GO" id="GO:0032259">
    <property type="term" value="P:methylation"/>
    <property type="evidence" value="ECO:0007669"/>
    <property type="project" value="UniProtKB-KW"/>
</dbReference>
<dbReference type="InterPro" id="IPR047785">
    <property type="entry name" value="tRNA_MNMC2"/>
</dbReference>
<protein>
    <submittedName>
        <fullName evidence="2">tRNA U34 5-methylaminomethyl-2-thiouridine-forming methyltransferase MnmC</fullName>
    </submittedName>
</protein>
<dbReference type="Gene3D" id="3.40.50.150">
    <property type="entry name" value="Vaccinia Virus protein VP39"/>
    <property type="match status" value="1"/>
</dbReference>
<dbReference type="AlphaFoldDB" id="A0A318SWX4"/>
<feature type="domain" description="MnmC-like methyltransferase" evidence="1">
    <location>
        <begin position="123"/>
        <end position="216"/>
    </location>
</feature>
<keyword evidence="2" id="KW-0489">Methyltransferase</keyword>
<comment type="caution">
    <text evidence="2">The sequence shown here is derived from an EMBL/GenBank/DDBJ whole genome shotgun (WGS) entry which is preliminary data.</text>
</comment>
<dbReference type="PANTHER" id="PTHR39963">
    <property type="entry name" value="SLL0983 PROTEIN"/>
    <property type="match status" value="1"/>
</dbReference>
<sequence>MTTDALDWTEEGTPVSRRFDDPYFSLASGLEETRHVFFGGNDLPARLRAGFRIAELGFGTGLNLLALNALRGDLPLRFTSFEAFPLTREDAGRALAAFPDLDAAPLLAAWDRLGQGAVEVWPGLEVDLILGDARQTLPAWDGLADAWFLDGFSPAKNPELWGAELLEAVAAHTAPGGTLATYTAAGHVRRALEAAGLAVERRSGYGRKRHMTAARKPD</sequence>
<evidence type="ECO:0000259" key="1">
    <source>
        <dbReference type="Pfam" id="PF05430"/>
    </source>
</evidence>
<dbReference type="Proteomes" id="UP000248311">
    <property type="component" value="Unassembled WGS sequence"/>
</dbReference>
<dbReference type="NCBIfam" id="NF033855">
    <property type="entry name" value="tRNA_MNMC2"/>
    <property type="match status" value="1"/>
</dbReference>
<dbReference type="EMBL" id="QJTE01000002">
    <property type="protein sequence ID" value="PYE84899.1"/>
    <property type="molecule type" value="Genomic_DNA"/>
</dbReference>
<dbReference type="GO" id="GO:0016645">
    <property type="term" value="F:oxidoreductase activity, acting on the CH-NH group of donors"/>
    <property type="evidence" value="ECO:0007669"/>
    <property type="project" value="InterPro"/>
</dbReference>
<accession>A0A318SWX4</accession>
<dbReference type="RefSeq" id="WP_110813937.1">
    <property type="nucleotide sequence ID" value="NZ_QJTE01000002.1"/>
</dbReference>
<dbReference type="GO" id="GO:0004808">
    <property type="term" value="F:tRNA (5-methylaminomethyl-2-thiouridylate)(34)-methyltransferase activity"/>
    <property type="evidence" value="ECO:0007669"/>
    <property type="project" value="InterPro"/>
</dbReference>
<proteinExistence type="predicted"/>
<dbReference type="Pfam" id="PF05430">
    <property type="entry name" value="Methyltransf_30"/>
    <property type="match status" value="1"/>
</dbReference>
<evidence type="ECO:0000313" key="2">
    <source>
        <dbReference type="EMBL" id="PYE84899.1"/>
    </source>
</evidence>
<name>A0A318SWX4_9RHOB</name>
<dbReference type="InterPro" id="IPR008471">
    <property type="entry name" value="MnmC-like_methylTransf"/>
</dbReference>
<dbReference type="SUPFAM" id="SSF53335">
    <property type="entry name" value="S-adenosyl-L-methionine-dependent methyltransferases"/>
    <property type="match status" value="1"/>
</dbReference>
<keyword evidence="2" id="KW-0808">Transferase</keyword>
<gene>
    <name evidence="2" type="ORF">DFP88_102703</name>
</gene>